<dbReference type="InterPro" id="IPR002048">
    <property type="entry name" value="EF_hand_dom"/>
</dbReference>
<dbReference type="GO" id="GO:0005829">
    <property type="term" value="C:cytosol"/>
    <property type="evidence" value="ECO:0007669"/>
    <property type="project" value="TreeGrafter"/>
</dbReference>
<dbReference type="InParanoid" id="A0A0V0QHT3"/>
<dbReference type="InterPro" id="IPR011992">
    <property type="entry name" value="EF-hand-dom_pair"/>
</dbReference>
<comment type="similarity">
    <text evidence="6">Belongs to the protein kinase superfamily. Ser/Thr protein kinase family. CDPK subfamily.</text>
</comment>
<evidence type="ECO:0000256" key="5">
    <source>
        <dbReference type="ARBA" id="ARBA00022840"/>
    </source>
</evidence>
<dbReference type="InterPro" id="IPR045269">
    <property type="entry name" value="Atg1-like"/>
</dbReference>
<dbReference type="Gene3D" id="1.10.510.10">
    <property type="entry name" value="Transferase(Phosphotransferase) domain 1"/>
    <property type="match status" value="1"/>
</dbReference>
<dbReference type="Pfam" id="PF00069">
    <property type="entry name" value="Pkinase"/>
    <property type="match status" value="1"/>
</dbReference>
<evidence type="ECO:0000256" key="1">
    <source>
        <dbReference type="ARBA" id="ARBA00022679"/>
    </source>
</evidence>
<dbReference type="AlphaFoldDB" id="A0A0V0QHT3"/>
<dbReference type="SMART" id="SM00054">
    <property type="entry name" value="EFh"/>
    <property type="match status" value="6"/>
</dbReference>
<dbReference type="PANTHER" id="PTHR24348:SF22">
    <property type="entry name" value="NON-SPECIFIC SERINE_THREONINE PROTEIN KINASE"/>
    <property type="match status" value="1"/>
</dbReference>
<feature type="domain" description="EF-hand" evidence="8">
    <location>
        <begin position="492"/>
        <end position="522"/>
    </location>
</feature>
<dbReference type="PROSITE" id="PS50222">
    <property type="entry name" value="EF_HAND_2"/>
    <property type="match status" value="6"/>
</dbReference>
<keyword evidence="2" id="KW-0547">Nucleotide-binding</keyword>
<feature type="domain" description="EF-hand" evidence="8">
    <location>
        <begin position="456"/>
        <end position="491"/>
    </location>
</feature>
<dbReference type="PANTHER" id="PTHR24348">
    <property type="entry name" value="SERINE/THREONINE-PROTEIN KINASE UNC-51-RELATED"/>
    <property type="match status" value="1"/>
</dbReference>
<evidence type="ECO:0000259" key="8">
    <source>
        <dbReference type="PROSITE" id="PS50222"/>
    </source>
</evidence>
<dbReference type="GO" id="GO:0005524">
    <property type="term" value="F:ATP binding"/>
    <property type="evidence" value="ECO:0007669"/>
    <property type="project" value="UniProtKB-KW"/>
</dbReference>
<keyword evidence="1" id="KW-0808">Transferase</keyword>
<dbReference type="InterPro" id="IPR018247">
    <property type="entry name" value="EF_Hand_1_Ca_BS"/>
</dbReference>
<keyword evidence="5" id="KW-0067">ATP-binding</keyword>
<dbReference type="GO" id="GO:0005509">
    <property type="term" value="F:calcium ion binding"/>
    <property type="evidence" value="ECO:0007669"/>
    <property type="project" value="InterPro"/>
</dbReference>
<protein>
    <submittedName>
        <fullName evidence="9">Protein kinase-like domain</fullName>
    </submittedName>
</protein>
<dbReference type="SUPFAM" id="SSF56112">
    <property type="entry name" value="Protein kinase-like (PK-like)"/>
    <property type="match status" value="1"/>
</dbReference>
<dbReference type="Pfam" id="PF13499">
    <property type="entry name" value="EF-hand_7"/>
    <property type="match status" value="3"/>
</dbReference>
<dbReference type="InterPro" id="IPR011009">
    <property type="entry name" value="Kinase-like_dom_sf"/>
</dbReference>
<dbReference type="GO" id="GO:0004674">
    <property type="term" value="F:protein serine/threonine kinase activity"/>
    <property type="evidence" value="ECO:0007669"/>
    <property type="project" value="InterPro"/>
</dbReference>
<evidence type="ECO:0000256" key="2">
    <source>
        <dbReference type="ARBA" id="ARBA00022741"/>
    </source>
</evidence>
<reference evidence="9 10" key="1">
    <citation type="journal article" date="2015" name="Sci. Rep.">
        <title>Genome of the facultative scuticociliatosis pathogen Pseudocohnilembus persalinus provides insight into its virulence through horizontal gene transfer.</title>
        <authorList>
            <person name="Xiong J."/>
            <person name="Wang G."/>
            <person name="Cheng J."/>
            <person name="Tian M."/>
            <person name="Pan X."/>
            <person name="Warren A."/>
            <person name="Jiang C."/>
            <person name="Yuan D."/>
            <person name="Miao W."/>
        </authorList>
    </citation>
    <scope>NUCLEOTIDE SEQUENCE [LARGE SCALE GENOMIC DNA]</scope>
    <source>
        <strain evidence="9">36N120E</strain>
    </source>
</reference>
<accession>A0A0V0QHT3</accession>
<feature type="domain" description="Protein kinase" evidence="7">
    <location>
        <begin position="9"/>
        <end position="239"/>
    </location>
</feature>
<dbReference type="FunFam" id="1.10.510.10:FF:000737">
    <property type="entry name" value="Protein kinase, putative"/>
    <property type="match status" value="1"/>
</dbReference>
<dbReference type="PROSITE" id="PS00018">
    <property type="entry name" value="EF_HAND_1"/>
    <property type="match status" value="5"/>
</dbReference>
<feature type="domain" description="EF-hand" evidence="8">
    <location>
        <begin position="360"/>
        <end position="395"/>
    </location>
</feature>
<evidence type="ECO:0000313" key="9">
    <source>
        <dbReference type="EMBL" id="KRX01734.1"/>
    </source>
</evidence>
<keyword evidence="4" id="KW-0106">Calcium</keyword>
<dbReference type="EMBL" id="LDAU01000166">
    <property type="protein sequence ID" value="KRX01734.1"/>
    <property type="molecule type" value="Genomic_DNA"/>
</dbReference>
<sequence>MHKIGKYQWSSKDFLGEGSFGKVYKGINTENGQQVMKKLKSPNVVRMYDVFNDSKTTYIILEFCKDGDLDHYIRKNGGLLNEKEALDVLNQLLNGFKNLVELGYIHRDIKPANALINNGIHKVADFGFATKIDIAGRQLIREMVGTPLYMAPQLLEQQPYTSKSDIWSIGMVFYEMLFGKTPWSCRDLKSFVRNMKTQRLRFPYSKPIGSETKNFLQGCLQVSESNRFSWEQVLNHPIAKKETGNIEKHRVDFDEKAKTIINKMQEIIQAQGIDPMKIFQKFDADNSGQLDYKEFYKFLCSIDPRITSSESAHIFKLVDTHKSGTISKQEFQDLFINYDFSDLNDKGQHIIKDLKEIIKAHKLDINKIFYKFDKDKGGTLDKQELGKLLRVIAPKLRDFEVEDCMKKFDKDGDGQVSLKEFQDVLAYGLQQGADMYDPKYEKSKKLIHQLKSIIMKYKLNLKDVFKNFDKSGDGNLDIQEFAKLCLVLDKNIQNDEIKCVFGIFDTDQGGTISVQEFYQMLS</sequence>
<evidence type="ECO:0000259" key="7">
    <source>
        <dbReference type="PROSITE" id="PS50011"/>
    </source>
</evidence>
<feature type="domain" description="EF-hand" evidence="8">
    <location>
        <begin position="396"/>
        <end position="431"/>
    </location>
</feature>
<dbReference type="GO" id="GO:0010506">
    <property type="term" value="P:regulation of autophagy"/>
    <property type="evidence" value="ECO:0007669"/>
    <property type="project" value="InterPro"/>
</dbReference>
<gene>
    <name evidence="9" type="ORF">PPERSA_01604</name>
</gene>
<dbReference type="GO" id="GO:0000407">
    <property type="term" value="C:phagophore assembly site"/>
    <property type="evidence" value="ECO:0007669"/>
    <property type="project" value="TreeGrafter"/>
</dbReference>
<keyword evidence="10" id="KW-1185">Reference proteome</keyword>
<dbReference type="Gene3D" id="3.30.200.20">
    <property type="entry name" value="Phosphorylase Kinase, domain 1"/>
    <property type="match status" value="2"/>
</dbReference>
<proteinExistence type="inferred from homology"/>
<dbReference type="GO" id="GO:0016020">
    <property type="term" value="C:membrane"/>
    <property type="evidence" value="ECO:0007669"/>
    <property type="project" value="TreeGrafter"/>
</dbReference>
<dbReference type="GO" id="GO:0005776">
    <property type="term" value="C:autophagosome"/>
    <property type="evidence" value="ECO:0007669"/>
    <property type="project" value="TreeGrafter"/>
</dbReference>
<dbReference type="SUPFAM" id="SSF47473">
    <property type="entry name" value="EF-hand"/>
    <property type="match status" value="2"/>
</dbReference>
<evidence type="ECO:0000256" key="3">
    <source>
        <dbReference type="ARBA" id="ARBA00022777"/>
    </source>
</evidence>
<dbReference type="InterPro" id="IPR000719">
    <property type="entry name" value="Prot_kinase_dom"/>
</dbReference>
<feature type="domain" description="EF-hand" evidence="8">
    <location>
        <begin position="270"/>
        <end position="305"/>
    </location>
</feature>
<keyword evidence="3 9" id="KW-0418">Kinase</keyword>
<dbReference type="SMART" id="SM00220">
    <property type="entry name" value="S_TKc"/>
    <property type="match status" value="1"/>
</dbReference>
<feature type="domain" description="EF-hand" evidence="8">
    <location>
        <begin position="306"/>
        <end position="341"/>
    </location>
</feature>
<dbReference type="OrthoDB" id="40902at2759"/>
<dbReference type="Proteomes" id="UP000054937">
    <property type="component" value="Unassembled WGS sequence"/>
</dbReference>
<comment type="caution">
    <text evidence="9">The sequence shown here is derived from an EMBL/GenBank/DDBJ whole genome shotgun (WGS) entry which is preliminary data.</text>
</comment>
<dbReference type="PROSITE" id="PS50011">
    <property type="entry name" value="PROTEIN_KINASE_DOM"/>
    <property type="match status" value="1"/>
</dbReference>
<dbReference type="OMA" id="MAYEMLY"/>
<name>A0A0V0QHT3_PSEPJ</name>
<dbReference type="Gene3D" id="1.10.238.10">
    <property type="entry name" value="EF-hand"/>
    <property type="match status" value="3"/>
</dbReference>
<evidence type="ECO:0000313" key="10">
    <source>
        <dbReference type="Proteomes" id="UP000054937"/>
    </source>
</evidence>
<evidence type="ECO:0000256" key="4">
    <source>
        <dbReference type="ARBA" id="ARBA00022837"/>
    </source>
</evidence>
<dbReference type="GO" id="GO:0000045">
    <property type="term" value="P:autophagosome assembly"/>
    <property type="evidence" value="ECO:0007669"/>
    <property type="project" value="TreeGrafter"/>
</dbReference>
<organism evidence="9 10">
    <name type="scientific">Pseudocohnilembus persalinus</name>
    <name type="common">Ciliate</name>
    <dbReference type="NCBI Taxonomy" id="266149"/>
    <lineage>
        <taxon>Eukaryota</taxon>
        <taxon>Sar</taxon>
        <taxon>Alveolata</taxon>
        <taxon>Ciliophora</taxon>
        <taxon>Intramacronucleata</taxon>
        <taxon>Oligohymenophorea</taxon>
        <taxon>Scuticociliatia</taxon>
        <taxon>Philasterida</taxon>
        <taxon>Pseudocohnilembidae</taxon>
        <taxon>Pseudocohnilembus</taxon>
    </lineage>
</organism>
<evidence type="ECO:0000256" key="6">
    <source>
        <dbReference type="ARBA" id="ARBA00024334"/>
    </source>
</evidence>